<dbReference type="EMBL" id="FNAT01000004">
    <property type="protein sequence ID" value="SDE77583.1"/>
    <property type="molecule type" value="Genomic_DNA"/>
</dbReference>
<proteinExistence type="inferred from homology"/>
<dbReference type="GO" id="GO:0016491">
    <property type="term" value="F:oxidoreductase activity"/>
    <property type="evidence" value="ECO:0007669"/>
    <property type="project" value="UniProtKB-KW"/>
</dbReference>
<dbReference type="PROSITE" id="PS00061">
    <property type="entry name" value="ADH_SHORT"/>
    <property type="match status" value="1"/>
</dbReference>
<dbReference type="PANTHER" id="PTHR43157:SF31">
    <property type="entry name" value="PHOSPHATIDYLINOSITOL-GLYCAN BIOSYNTHESIS CLASS F PROTEIN"/>
    <property type="match status" value="1"/>
</dbReference>
<name>A0A1G7FNV9_9RHOB</name>
<dbReference type="InterPro" id="IPR002347">
    <property type="entry name" value="SDR_fam"/>
</dbReference>
<dbReference type="InterPro" id="IPR020904">
    <property type="entry name" value="Sc_DH/Rdtase_CS"/>
</dbReference>
<evidence type="ECO:0000313" key="3">
    <source>
        <dbReference type="EMBL" id="SDE77583.1"/>
    </source>
</evidence>
<dbReference type="PRINTS" id="PR00081">
    <property type="entry name" value="GDHRDH"/>
</dbReference>
<evidence type="ECO:0000256" key="2">
    <source>
        <dbReference type="RuleBase" id="RU000363"/>
    </source>
</evidence>
<dbReference type="AlphaFoldDB" id="A0A1G7FNV9"/>
<dbReference type="SUPFAM" id="SSF51735">
    <property type="entry name" value="NAD(P)-binding Rossmann-fold domains"/>
    <property type="match status" value="1"/>
</dbReference>
<evidence type="ECO:0000313" key="4">
    <source>
        <dbReference type="Proteomes" id="UP000198922"/>
    </source>
</evidence>
<keyword evidence="4" id="KW-1185">Reference proteome</keyword>
<protein>
    <submittedName>
        <fullName evidence="3">Short-chain dehydrogenase</fullName>
    </submittedName>
</protein>
<organism evidence="3 4">
    <name type="scientific">Limimaricola pyoseonensis</name>
    <dbReference type="NCBI Taxonomy" id="521013"/>
    <lineage>
        <taxon>Bacteria</taxon>
        <taxon>Pseudomonadati</taxon>
        <taxon>Pseudomonadota</taxon>
        <taxon>Alphaproteobacteria</taxon>
        <taxon>Rhodobacterales</taxon>
        <taxon>Paracoccaceae</taxon>
        <taxon>Limimaricola</taxon>
    </lineage>
</organism>
<sequence>MPKTILITGATDGIGLMTAKTLATEGHTVLLHGRSAEKLEAAAREVGGAPETFRADLSRLEEVEAFAEEILARHDSLDVLINNAGVFKTAQTRTPDGLDTRFVVNTIAPYLLTKRLLPIIPATGRVVNLSSAAQAPVDVAALRGERGLDHMAAYAQSKLAITIWTREMAKDNPEGPAFIAVNPGSLLASKMVKEGFGVAGNDLSIGADILRRAALSEAFADASGRYFDNDSGDFAEPHPSARDAARVAEVMTAIRDLADKN</sequence>
<dbReference type="PANTHER" id="PTHR43157">
    <property type="entry name" value="PHOSPHATIDYLINOSITOL-GLYCAN BIOSYNTHESIS CLASS F PROTEIN-RELATED"/>
    <property type="match status" value="1"/>
</dbReference>
<dbReference type="STRING" id="521013.SAMN04488567_2503"/>
<dbReference type="RefSeq" id="WP_090112444.1">
    <property type="nucleotide sequence ID" value="NZ_FNAT01000004.1"/>
</dbReference>
<gene>
    <name evidence="3" type="ORF">SAMN04488567_2503</name>
</gene>
<reference evidence="4" key="1">
    <citation type="submission" date="2016-10" db="EMBL/GenBank/DDBJ databases">
        <authorList>
            <person name="Varghese N."/>
            <person name="Submissions S."/>
        </authorList>
    </citation>
    <scope>NUCLEOTIDE SEQUENCE [LARGE SCALE GENOMIC DNA]</scope>
    <source>
        <strain evidence="4">DSM 21424</strain>
    </source>
</reference>
<accession>A0A1G7FNV9</accession>
<comment type="similarity">
    <text evidence="2">Belongs to the short-chain dehydrogenases/reductases (SDR) family.</text>
</comment>
<dbReference type="OrthoDB" id="9785826at2"/>
<keyword evidence="1" id="KW-0560">Oxidoreductase</keyword>
<dbReference type="Pfam" id="PF00106">
    <property type="entry name" value="adh_short"/>
    <property type="match status" value="1"/>
</dbReference>
<dbReference type="Gene3D" id="3.40.50.720">
    <property type="entry name" value="NAD(P)-binding Rossmann-like Domain"/>
    <property type="match status" value="1"/>
</dbReference>
<dbReference type="InterPro" id="IPR036291">
    <property type="entry name" value="NAD(P)-bd_dom_sf"/>
</dbReference>
<evidence type="ECO:0000256" key="1">
    <source>
        <dbReference type="ARBA" id="ARBA00023002"/>
    </source>
</evidence>
<dbReference type="PRINTS" id="PR00080">
    <property type="entry name" value="SDRFAMILY"/>
</dbReference>
<dbReference type="Proteomes" id="UP000198922">
    <property type="component" value="Unassembled WGS sequence"/>
</dbReference>